<dbReference type="SUPFAM" id="SSF53639">
    <property type="entry name" value="AraD/HMP-PK domain-like"/>
    <property type="match status" value="1"/>
</dbReference>
<evidence type="ECO:0000313" key="5">
    <source>
        <dbReference type="Proteomes" id="UP000760480"/>
    </source>
</evidence>
<dbReference type="InterPro" id="IPR050197">
    <property type="entry name" value="Aldolase_class_II_sugar_metab"/>
</dbReference>
<reference evidence="4 5" key="1">
    <citation type="submission" date="2019-03" db="EMBL/GenBank/DDBJ databases">
        <title>Metabolic reconstructions from genomes of highly enriched 'Candidatus Accumulibacter' and 'Candidatus Competibacter' bioreactor populations.</title>
        <authorList>
            <person name="Annavajhala M.K."/>
            <person name="Welles L."/>
            <person name="Abbas B."/>
            <person name="Sorokin D."/>
            <person name="Park H."/>
            <person name="Van Loosdrecht M."/>
            <person name="Chandran K."/>
        </authorList>
    </citation>
    <scope>NUCLEOTIDE SEQUENCE [LARGE SCALE GENOMIC DNA]</scope>
    <source>
        <strain evidence="4 5">SBR_G</strain>
    </source>
</reference>
<keyword evidence="1" id="KW-0479">Metal-binding</keyword>
<gene>
    <name evidence="4" type="ORF">E4P82_11205</name>
</gene>
<dbReference type="RefSeq" id="WP_169248971.1">
    <property type="nucleotide sequence ID" value="NZ_SPMZ01000030.1"/>
</dbReference>
<keyword evidence="2" id="KW-0456">Lyase</keyword>
<proteinExistence type="predicted"/>
<dbReference type="PANTHER" id="PTHR22789">
    <property type="entry name" value="FUCULOSE PHOSPHATE ALDOLASE"/>
    <property type="match status" value="1"/>
</dbReference>
<protein>
    <submittedName>
        <fullName evidence="4">Class II aldolase/adducin family protein</fullName>
    </submittedName>
</protein>
<dbReference type="SMART" id="SM01007">
    <property type="entry name" value="Aldolase_II"/>
    <property type="match status" value="1"/>
</dbReference>
<dbReference type="InterPro" id="IPR036409">
    <property type="entry name" value="Aldolase_II/adducin_N_sf"/>
</dbReference>
<feature type="domain" description="Class II aldolase/adducin N-terminal" evidence="3">
    <location>
        <begin position="10"/>
        <end position="194"/>
    </location>
</feature>
<dbReference type="Pfam" id="PF00596">
    <property type="entry name" value="Aldolase_II"/>
    <property type="match status" value="1"/>
</dbReference>
<evidence type="ECO:0000256" key="2">
    <source>
        <dbReference type="ARBA" id="ARBA00023239"/>
    </source>
</evidence>
<organism evidence="4 5">
    <name type="scientific">Candidatus Competibacter phosphatis</name>
    <dbReference type="NCBI Taxonomy" id="221280"/>
    <lineage>
        <taxon>Bacteria</taxon>
        <taxon>Pseudomonadati</taxon>
        <taxon>Pseudomonadota</taxon>
        <taxon>Gammaproteobacteria</taxon>
        <taxon>Candidatus Competibacteraceae</taxon>
        <taxon>Candidatus Competibacter</taxon>
    </lineage>
</organism>
<accession>A0ABX1TK07</accession>
<name>A0ABX1TK07_9GAMM</name>
<dbReference type="Proteomes" id="UP000760480">
    <property type="component" value="Unassembled WGS sequence"/>
</dbReference>
<sequence>MTSPLQQTLEELFAANRILAGEGVIDGFGHVSVRSPLQPDHYFMTRSNAGGPVEESGVVELDAESDVIRPADVRPSIERFIHGEIYRARPDVMAVVHTHAPALIPFGVSPTPLRPLYHMCGFLAAGAPVFDIRKGHGMTNLLITRSDLGRALAATLGNCAVVLMRGHGATVVGSSVKEAVFRAVYTMVNAQLQPIAMQLGEPTYLAPEEARLADELHHAVLNRPWEYWLEKHPIHSRERQTS</sequence>
<evidence type="ECO:0000256" key="1">
    <source>
        <dbReference type="ARBA" id="ARBA00022723"/>
    </source>
</evidence>
<evidence type="ECO:0000259" key="3">
    <source>
        <dbReference type="SMART" id="SM01007"/>
    </source>
</evidence>
<keyword evidence="5" id="KW-1185">Reference proteome</keyword>
<comment type="caution">
    <text evidence="4">The sequence shown here is derived from an EMBL/GenBank/DDBJ whole genome shotgun (WGS) entry which is preliminary data.</text>
</comment>
<evidence type="ECO:0000313" key="4">
    <source>
        <dbReference type="EMBL" id="NMQ19718.1"/>
    </source>
</evidence>
<dbReference type="PANTHER" id="PTHR22789:SF0">
    <property type="entry name" value="3-OXO-TETRONATE 4-PHOSPHATE DECARBOXYLASE-RELATED"/>
    <property type="match status" value="1"/>
</dbReference>
<dbReference type="InterPro" id="IPR001303">
    <property type="entry name" value="Aldolase_II/adducin_N"/>
</dbReference>
<dbReference type="EMBL" id="SPMZ01000030">
    <property type="protein sequence ID" value="NMQ19718.1"/>
    <property type="molecule type" value="Genomic_DNA"/>
</dbReference>
<dbReference type="Gene3D" id="3.40.225.10">
    <property type="entry name" value="Class II aldolase/adducin N-terminal domain"/>
    <property type="match status" value="1"/>
</dbReference>